<dbReference type="InterPro" id="IPR011335">
    <property type="entry name" value="Restrct_endonuc-II-like"/>
</dbReference>
<protein>
    <recommendedName>
        <fullName evidence="3">DUF559 domain-containing protein</fullName>
    </recommendedName>
</protein>
<dbReference type="OrthoDB" id="3173471at2"/>
<evidence type="ECO:0008006" key="3">
    <source>
        <dbReference type="Google" id="ProtNLM"/>
    </source>
</evidence>
<evidence type="ECO:0000313" key="1">
    <source>
        <dbReference type="EMBL" id="EFQ82602.1"/>
    </source>
</evidence>
<name>E2SDM5_9ACTN</name>
<dbReference type="AlphaFoldDB" id="E2SDM5"/>
<evidence type="ECO:0000313" key="2">
    <source>
        <dbReference type="Proteomes" id="UP000003111"/>
    </source>
</evidence>
<dbReference type="STRING" id="585531.HMPREF0063_11811"/>
<reference evidence="1" key="1">
    <citation type="submission" date="2010-08" db="EMBL/GenBank/DDBJ databases">
        <authorList>
            <person name="Muzny D."/>
            <person name="Qin X."/>
            <person name="Buhay C."/>
            <person name="Dugan-Rocha S."/>
            <person name="Ding Y."/>
            <person name="Chen G."/>
            <person name="Hawes A."/>
            <person name="Holder M."/>
            <person name="Jhangiani S."/>
            <person name="Johnson A."/>
            <person name="Khan Z."/>
            <person name="Li Z."/>
            <person name="Liu W."/>
            <person name="Liu X."/>
            <person name="Perez L."/>
            <person name="Shen H."/>
            <person name="Wang Q."/>
            <person name="Watt J."/>
            <person name="Xi L."/>
            <person name="Xin Y."/>
            <person name="Zhou J."/>
            <person name="Deng J."/>
            <person name="Jiang H."/>
            <person name="Liu Y."/>
            <person name="Qu J."/>
            <person name="Song X.-Z."/>
            <person name="Zhang L."/>
            <person name="Villasana D."/>
            <person name="Johnson A."/>
            <person name="Liu J."/>
            <person name="Liyanage D."/>
            <person name="Lorensuhewa L."/>
            <person name="Robinson T."/>
            <person name="Song A."/>
            <person name="Song B.-B."/>
            <person name="Dinh H."/>
            <person name="Thornton R."/>
            <person name="Coyle M."/>
            <person name="Francisco L."/>
            <person name="Jackson L."/>
            <person name="Javaid M."/>
            <person name="Korchina V."/>
            <person name="Kovar C."/>
            <person name="Mata R."/>
            <person name="Mathew T."/>
            <person name="Ngo R."/>
            <person name="Nguyen L."/>
            <person name="Nguyen N."/>
            <person name="Okwuonu G."/>
            <person name="Ongeri F."/>
            <person name="Pham C."/>
            <person name="Simmons D."/>
            <person name="Wilczek-Boney K."/>
            <person name="Hale W."/>
            <person name="Jakkamsetti A."/>
            <person name="Pham P."/>
            <person name="Ruth R."/>
            <person name="San Lucas F."/>
            <person name="Warren J."/>
            <person name="Zhang J."/>
            <person name="Zhao Z."/>
            <person name="Zhou C."/>
            <person name="Zhu D."/>
            <person name="Lee S."/>
            <person name="Bess C."/>
            <person name="Blankenburg K."/>
            <person name="Forbes L."/>
            <person name="Fu Q."/>
            <person name="Gubbala S."/>
            <person name="Hirani K."/>
            <person name="Jayaseelan J.C."/>
            <person name="Lara F."/>
            <person name="Munidasa M."/>
            <person name="Palculict T."/>
            <person name="Patil S."/>
            <person name="Pu L.-L."/>
            <person name="Saada N."/>
            <person name="Tang L."/>
            <person name="Weissenberger G."/>
            <person name="Zhu Y."/>
            <person name="Hemphill L."/>
            <person name="Shang Y."/>
            <person name="Youmans B."/>
            <person name="Ayvaz T."/>
            <person name="Ross M."/>
            <person name="Santibanez J."/>
            <person name="Aqrawi P."/>
            <person name="Gross S."/>
            <person name="Joshi V."/>
            <person name="Fowler G."/>
            <person name="Nazareth L."/>
            <person name="Reid J."/>
            <person name="Worley K."/>
            <person name="Petrosino J."/>
            <person name="Highlander S."/>
            <person name="Gibbs R."/>
        </authorList>
    </citation>
    <scope>NUCLEOTIDE SEQUENCE [LARGE SCALE GENOMIC DNA]</scope>
    <source>
        <strain evidence="1">DSM 15272</strain>
    </source>
</reference>
<gene>
    <name evidence="1" type="ORF">HMPREF0063_11811</name>
</gene>
<keyword evidence="2" id="KW-1185">Reference proteome</keyword>
<dbReference type="Proteomes" id="UP000003111">
    <property type="component" value="Unassembled WGS sequence"/>
</dbReference>
<dbReference type="EMBL" id="ACLF03000006">
    <property type="protein sequence ID" value="EFQ82602.1"/>
    <property type="molecule type" value="Genomic_DNA"/>
</dbReference>
<comment type="caution">
    <text evidence="1">The sequence shown here is derived from an EMBL/GenBank/DDBJ whole genome shotgun (WGS) entry which is preliminary data.</text>
</comment>
<sequence length="315" mass="34541">MRTPVPLPAALADRAFTIREAAELGISRRMLRHPRFTEIHPAVDRRSDLVLDRRGAIEAARLSLPPDAAASHTTRLELAGLSIGPPGLHFTIGRDLHLELEGIALHRTVRMPPTGRSGVSAAAAFIQSATLLKPVELIAAGDWLVRHRRMTEAQVRSLAARDPWRPGTVAALAVLPQLRPDARSVPESEVRVAVVAAGLEVPEINTDIAVGGQFLACGDLVYRRWRLVLEYEGRQHAESPQQFARDIVRYADLRSAGWEYLQITAAMLARPRALVTRIHQLLVSRGYDGPPPVFGAAFRSLYVRPLPPGGAQRTV</sequence>
<dbReference type="RefSeq" id="WP_007076903.1">
    <property type="nucleotide sequence ID" value="NZ_CM001024.1"/>
</dbReference>
<dbReference type="eggNOG" id="COG2852">
    <property type="taxonomic scope" value="Bacteria"/>
</dbReference>
<dbReference type="SUPFAM" id="SSF52980">
    <property type="entry name" value="Restriction endonuclease-like"/>
    <property type="match status" value="1"/>
</dbReference>
<proteinExistence type="predicted"/>
<dbReference type="HOGENOM" id="CLU_052626_5_1_11"/>
<organism evidence="1 2">
    <name type="scientific">Aeromicrobium marinum DSM 15272</name>
    <dbReference type="NCBI Taxonomy" id="585531"/>
    <lineage>
        <taxon>Bacteria</taxon>
        <taxon>Bacillati</taxon>
        <taxon>Actinomycetota</taxon>
        <taxon>Actinomycetes</taxon>
        <taxon>Propionibacteriales</taxon>
        <taxon>Nocardioidaceae</taxon>
        <taxon>Aeromicrobium</taxon>
    </lineage>
</organism>
<dbReference type="Gene3D" id="3.40.960.10">
    <property type="entry name" value="VSR Endonuclease"/>
    <property type="match status" value="1"/>
</dbReference>
<accession>E2SDM5</accession>